<accession>A0A1I2NLB2</accession>
<protein>
    <recommendedName>
        <fullName evidence="3">TonB protein C-terminal</fullName>
    </recommendedName>
</protein>
<reference evidence="2" key="1">
    <citation type="submission" date="2016-10" db="EMBL/GenBank/DDBJ databases">
        <authorList>
            <person name="Varghese N."/>
            <person name="Submissions S."/>
        </authorList>
    </citation>
    <scope>NUCLEOTIDE SEQUENCE [LARGE SCALE GENOMIC DNA]</scope>
    <source>
        <strain evidence="2">DSM 19315</strain>
    </source>
</reference>
<evidence type="ECO:0000313" key="1">
    <source>
        <dbReference type="EMBL" id="SFG04363.1"/>
    </source>
</evidence>
<organism evidence="1 2">
    <name type="scientific">Algoriphagus hitonicola</name>
    <dbReference type="NCBI Taxonomy" id="435880"/>
    <lineage>
        <taxon>Bacteria</taxon>
        <taxon>Pseudomonadati</taxon>
        <taxon>Bacteroidota</taxon>
        <taxon>Cytophagia</taxon>
        <taxon>Cytophagales</taxon>
        <taxon>Cyclobacteriaceae</taxon>
        <taxon>Algoriphagus</taxon>
    </lineage>
</organism>
<name>A0A1I2NLB2_9BACT</name>
<dbReference type="AlphaFoldDB" id="A0A1I2NLB2"/>
<proteinExistence type="predicted"/>
<evidence type="ECO:0008006" key="3">
    <source>
        <dbReference type="Google" id="ProtNLM"/>
    </source>
</evidence>
<dbReference type="STRING" id="435880.SAMN04487988_101178"/>
<gene>
    <name evidence="1" type="ORF">SAMN04487988_101178</name>
</gene>
<dbReference type="Proteomes" id="UP000199642">
    <property type="component" value="Unassembled WGS sequence"/>
</dbReference>
<sequence>MIFLNFKNLKTLLMLILTFGLAMGSPLHGISQNKTIEKLNKHFYPISEEDSASFSYFIMTSLTKDSVKLKRIFDRKNRLIKVIKTEPNTAEDFKEKTTETYDPQGNILSQRIANLANGKFIETFFFDEKQVGQVLFEGNQTYHVIRNGEEKPSMKNSNDFEPQFTEPLETWNLYLLNHLKIDQKKVKEANQRVIVGILVDEVGLVKKVEWANPLGAEPYVAERAIAAVKGWGRNFLPALDSFENPTKKWLYVPISYQKH</sequence>
<dbReference type="EMBL" id="FOPC01000001">
    <property type="protein sequence ID" value="SFG04363.1"/>
    <property type="molecule type" value="Genomic_DNA"/>
</dbReference>
<evidence type="ECO:0000313" key="2">
    <source>
        <dbReference type="Proteomes" id="UP000199642"/>
    </source>
</evidence>
<dbReference type="OrthoDB" id="822261at2"/>
<dbReference type="RefSeq" id="WP_092788359.1">
    <property type="nucleotide sequence ID" value="NZ_FOPC01000001.1"/>
</dbReference>
<keyword evidence="2" id="KW-1185">Reference proteome</keyword>